<evidence type="ECO:0008006" key="2">
    <source>
        <dbReference type="Google" id="ProtNLM"/>
    </source>
</evidence>
<gene>
    <name evidence="1" type="ORF">LCGC14_1189150</name>
</gene>
<organism evidence="1">
    <name type="scientific">marine sediment metagenome</name>
    <dbReference type="NCBI Taxonomy" id="412755"/>
    <lineage>
        <taxon>unclassified sequences</taxon>
        <taxon>metagenomes</taxon>
        <taxon>ecological metagenomes</taxon>
    </lineage>
</organism>
<dbReference type="EMBL" id="LAZR01006019">
    <property type="protein sequence ID" value="KKM95342.1"/>
    <property type="molecule type" value="Genomic_DNA"/>
</dbReference>
<evidence type="ECO:0000313" key="1">
    <source>
        <dbReference type="EMBL" id="KKM95342.1"/>
    </source>
</evidence>
<reference evidence="1" key="1">
    <citation type="journal article" date="2015" name="Nature">
        <title>Complex archaea that bridge the gap between prokaryotes and eukaryotes.</title>
        <authorList>
            <person name="Spang A."/>
            <person name="Saw J.H."/>
            <person name="Jorgensen S.L."/>
            <person name="Zaremba-Niedzwiedzka K."/>
            <person name="Martijn J."/>
            <person name="Lind A.E."/>
            <person name="van Eijk R."/>
            <person name="Schleper C."/>
            <person name="Guy L."/>
            <person name="Ettema T.J."/>
        </authorList>
    </citation>
    <scope>NUCLEOTIDE SEQUENCE</scope>
</reference>
<dbReference type="AlphaFoldDB" id="A0A0F9PQB5"/>
<accession>A0A0F9PQB5</accession>
<sequence length="76" mass="9024">MILSCCKKEYPVTAYQVANELKMSVQAIHQYLKRSRVKPVKSGYRGTPALYDTKDIAEAYRYWHRRFKFSDFNVDI</sequence>
<proteinExistence type="predicted"/>
<comment type="caution">
    <text evidence="1">The sequence shown here is derived from an EMBL/GenBank/DDBJ whole genome shotgun (WGS) entry which is preliminary data.</text>
</comment>
<protein>
    <recommendedName>
        <fullName evidence="2">HTH merR-type domain-containing protein</fullName>
    </recommendedName>
</protein>
<name>A0A0F9PQB5_9ZZZZ</name>